<gene>
    <name evidence="2" type="ORF">AB835_10605</name>
</gene>
<dbReference type="InterPro" id="IPR010648">
    <property type="entry name" value="UPF0270"/>
</dbReference>
<dbReference type="EMBL" id="MDLC01000039">
    <property type="protein sequence ID" value="ODS23100.1"/>
    <property type="molecule type" value="Genomic_DNA"/>
</dbReference>
<protein>
    <recommendedName>
        <fullName evidence="4">YheU family protein</fullName>
    </recommendedName>
</protein>
<evidence type="ECO:0000256" key="1">
    <source>
        <dbReference type="ARBA" id="ARBA00006450"/>
    </source>
</evidence>
<dbReference type="InterPro" id="IPR036685">
    <property type="entry name" value="YehU-like_sf"/>
</dbReference>
<dbReference type="Proteomes" id="UP000242502">
    <property type="component" value="Unassembled WGS sequence"/>
</dbReference>
<name>A0A1D2QNH0_9GAMM</name>
<dbReference type="SUPFAM" id="SSF118001">
    <property type="entry name" value="YehU-like"/>
    <property type="match status" value="1"/>
</dbReference>
<organism evidence="2 3">
    <name type="scientific">Candidatus Endobugula sertula</name>
    <name type="common">Bugula neritina bacterial symbiont</name>
    <dbReference type="NCBI Taxonomy" id="62101"/>
    <lineage>
        <taxon>Bacteria</taxon>
        <taxon>Pseudomonadati</taxon>
        <taxon>Pseudomonadota</taxon>
        <taxon>Gammaproteobacteria</taxon>
        <taxon>Cellvibrionales</taxon>
        <taxon>Cellvibrionaceae</taxon>
        <taxon>Candidatus Endobugula</taxon>
    </lineage>
</organism>
<dbReference type="STRING" id="62101.AB835_10605"/>
<sequence>MIIPIEHLSKDVLINLIEEFITREGTDYGVYEVDLNEKVKQVKQQLMTKEALVVFDEATESVNVLTQQQYNEYLMEHIV</sequence>
<evidence type="ECO:0000313" key="3">
    <source>
        <dbReference type="Proteomes" id="UP000242502"/>
    </source>
</evidence>
<comment type="similarity">
    <text evidence="1">Belongs to the UPF0270 family.</text>
</comment>
<accession>A0A1D2QNH0</accession>
<comment type="caution">
    <text evidence="2">The sequence shown here is derived from an EMBL/GenBank/DDBJ whole genome shotgun (WGS) entry which is preliminary data.</text>
</comment>
<reference evidence="2 3" key="1">
    <citation type="journal article" date="2016" name="Appl. Environ. Microbiol.">
        <title>Lack of Overt Genome Reduction in the Bryostatin-Producing Bryozoan Symbiont "Candidatus Endobugula sertula".</title>
        <authorList>
            <person name="Miller I.J."/>
            <person name="Vanee N."/>
            <person name="Fong S.S."/>
            <person name="Lim-Fong G.E."/>
            <person name="Kwan J.C."/>
        </authorList>
    </citation>
    <scope>NUCLEOTIDE SEQUENCE [LARGE SCALE GENOMIC DNA]</scope>
    <source>
        <strain evidence="2">AB1-4</strain>
    </source>
</reference>
<dbReference type="Gene3D" id="1.10.10.610">
    <property type="entry name" value="YehU-like"/>
    <property type="match status" value="1"/>
</dbReference>
<proteinExistence type="inferred from homology"/>
<dbReference type="PIRSF" id="PIRSF006169">
    <property type="entry name" value="UCP006169"/>
    <property type="match status" value="1"/>
</dbReference>
<dbReference type="AlphaFoldDB" id="A0A1D2QNH0"/>
<evidence type="ECO:0008006" key="4">
    <source>
        <dbReference type="Google" id="ProtNLM"/>
    </source>
</evidence>
<evidence type="ECO:0000313" key="2">
    <source>
        <dbReference type="EMBL" id="ODS23100.1"/>
    </source>
</evidence>
<dbReference type="Pfam" id="PF06794">
    <property type="entry name" value="UPF0270"/>
    <property type="match status" value="1"/>
</dbReference>
<dbReference type="NCBIfam" id="NF003438">
    <property type="entry name" value="PRK04966.1"/>
    <property type="match status" value="1"/>
</dbReference>